<dbReference type="AlphaFoldDB" id="A0A4S2LI85"/>
<feature type="compositionally biased region" description="Polar residues" evidence="1">
    <location>
        <begin position="226"/>
        <end position="235"/>
    </location>
</feature>
<proteinExistence type="predicted"/>
<comment type="caution">
    <text evidence="2">The sequence shown here is derived from an EMBL/GenBank/DDBJ whole genome shotgun (WGS) entry which is preliminary data.</text>
</comment>
<dbReference type="STRING" id="147828.A0A4S2LI85"/>
<evidence type="ECO:0000313" key="2">
    <source>
        <dbReference type="EMBL" id="TGZ63303.1"/>
    </source>
</evidence>
<keyword evidence="3" id="KW-1185">Reference proteome</keyword>
<evidence type="ECO:0000256" key="1">
    <source>
        <dbReference type="SAM" id="MobiDB-lite"/>
    </source>
</evidence>
<dbReference type="OrthoDB" id="6250931at2759"/>
<evidence type="ECO:0000313" key="3">
    <source>
        <dbReference type="Proteomes" id="UP000308267"/>
    </source>
</evidence>
<feature type="region of interest" description="Disordered" evidence="1">
    <location>
        <begin position="226"/>
        <end position="253"/>
    </location>
</feature>
<gene>
    <name evidence="2" type="ORF">CRM22_007012</name>
</gene>
<accession>A0A4S2LI85</accession>
<protein>
    <submittedName>
        <fullName evidence="2">Uncharacterized protein</fullName>
    </submittedName>
</protein>
<sequence>MLVGGAAPFCPVCHSRGVYSKLMSLECHNGVIKNLCSSAACSYPFSRYESTKISVSKVAAATEEVDNPQCLDDFLNEIFGTSSDHDLTTALSTPITQPPHFSAPDFNHLESRSELSGSTSYKCSSSLFSTNRCGPDSVRGKNCLLPRYLVDNLTLEVSKPQNTMDWGETSQQIQKPTADRDCNRYGSKPASRLPGGSCDSGISVSSTASPCSPSFTYEEYLKHFNHQSPPTSLSEHPTVVSPTAPRHPASTRKVTRPMSVVDRIIHSRRSLQ</sequence>
<reference evidence="2 3" key="1">
    <citation type="journal article" date="2019" name="BMC Genomics">
        <title>New insights from Opisthorchis felineus genome: update on genomics of the epidemiologically important liver flukes.</title>
        <authorList>
            <person name="Ershov N.I."/>
            <person name="Mordvinov V.A."/>
            <person name="Prokhortchouk E.B."/>
            <person name="Pakharukova M.Y."/>
            <person name="Gunbin K.V."/>
            <person name="Ustyantsev K."/>
            <person name="Genaev M.A."/>
            <person name="Blinov A.G."/>
            <person name="Mazur A."/>
            <person name="Boulygina E."/>
            <person name="Tsygankova S."/>
            <person name="Khrameeva E."/>
            <person name="Chekanov N."/>
            <person name="Fan G."/>
            <person name="Xiao A."/>
            <person name="Zhang H."/>
            <person name="Xu X."/>
            <person name="Yang H."/>
            <person name="Solovyev V."/>
            <person name="Lee S.M."/>
            <person name="Liu X."/>
            <person name="Afonnikov D.A."/>
            <person name="Skryabin K.G."/>
        </authorList>
    </citation>
    <scope>NUCLEOTIDE SEQUENCE [LARGE SCALE GENOMIC DNA]</scope>
    <source>
        <strain evidence="2">AK-0245</strain>
        <tissue evidence="2">Whole organism</tissue>
    </source>
</reference>
<dbReference type="EMBL" id="SJOL01007233">
    <property type="protein sequence ID" value="TGZ63303.1"/>
    <property type="molecule type" value="Genomic_DNA"/>
</dbReference>
<name>A0A4S2LI85_OPIFE</name>
<organism evidence="2 3">
    <name type="scientific">Opisthorchis felineus</name>
    <dbReference type="NCBI Taxonomy" id="147828"/>
    <lineage>
        <taxon>Eukaryota</taxon>
        <taxon>Metazoa</taxon>
        <taxon>Spiralia</taxon>
        <taxon>Lophotrochozoa</taxon>
        <taxon>Platyhelminthes</taxon>
        <taxon>Trematoda</taxon>
        <taxon>Digenea</taxon>
        <taxon>Opisthorchiida</taxon>
        <taxon>Opisthorchiata</taxon>
        <taxon>Opisthorchiidae</taxon>
        <taxon>Opisthorchis</taxon>
    </lineage>
</organism>
<dbReference type="Proteomes" id="UP000308267">
    <property type="component" value="Unassembled WGS sequence"/>
</dbReference>